<dbReference type="Proteomes" id="UP001316803">
    <property type="component" value="Unassembled WGS sequence"/>
</dbReference>
<protein>
    <submittedName>
        <fullName evidence="1">Uncharacterized protein</fullName>
    </submittedName>
</protein>
<comment type="caution">
    <text evidence="1">The sequence shown here is derived from an EMBL/GenBank/DDBJ whole genome shotgun (WGS) entry which is preliminary data.</text>
</comment>
<accession>A0AAN8EPF5</accession>
<evidence type="ECO:0000313" key="1">
    <source>
        <dbReference type="EMBL" id="KAK5955928.1"/>
    </source>
</evidence>
<reference evidence="1 2" key="1">
    <citation type="submission" date="2022-12" db="EMBL/GenBank/DDBJ databases">
        <title>Genomic features and morphological characterization of a novel Knufia sp. strain isolated from spacecraft assembly facility.</title>
        <authorList>
            <person name="Teixeira M."/>
            <person name="Chander A.M."/>
            <person name="Stajich J.E."/>
            <person name="Venkateswaran K."/>
        </authorList>
    </citation>
    <scope>NUCLEOTIDE SEQUENCE [LARGE SCALE GENOMIC DNA]</scope>
    <source>
        <strain evidence="1 2">FJI-L2-BK-P2</strain>
    </source>
</reference>
<name>A0AAN8EPF5_9EURO</name>
<proteinExistence type="predicted"/>
<evidence type="ECO:0000313" key="2">
    <source>
        <dbReference type="Proteomes" id="UP001316803"/>
    </source>
</evidence>
<gene>
    <name evidence="1" type="ORF">OHC33_002501</name>
</gene>
<keyword evidence="2" id="KW-1185">Reference proteome</keyword>
<dbReference type="AlphaFoldDB" id="A0AAN8EPF5"/>
<dbReference type="EMBL" id="JAKLMC020000005">
    <property type="protein sequence ID" value="KAK5955928.1"/>
    <property type="molecule type" value="Genomic_DNA"/>
</dbReference>
<sequence>MTALNKGRWPRLRTARMHDSTEVKSLNMPGWTFRRHSKAAAQWIHVGRVFDLVEGHQYFYPLVHLTCMGVGTNVYWTRCFVSTQRARDEEWDCVSQQNDNQNLHVSGKATVQIVGSTMEIAARVQGTPWVMNSLGTRLPQSELKQPELRKMVALTEEASLFHFDDTSEHQDARKIIDDFNTTHQDILVPWFDGL</sequence>
<organism evidence="1 2">
    <name type="scientific">Knufia fluminis</name>
    <dbReference type="NCBI Taxonomy" id="191047"/>
    <lineage>
        <taxon>Eukaryota</taxon>
        <taxon>Fungi</taxon>
        <taxon>Dikarya</taxon>
        <taxon>Ascomycota</taxon>
        <taxon>Pezizomycotina</taxon>
        <taxon>Eurotiomycetes</taxon>
        <taxon>Chaetothyriomycetidae</taxon>
        <taxon>Chaetothyriales</taxon>
        <taxon>Trichomeriaceae</taxon>
        <taxon>Knufia</taxon>
    </lineage>
</organism>